<reference evidence="1" key="1">
    <citation type="submission" date="2023-12" db="EMBL/GenBank/DDBJ databases">
        <authorList>
            <person name="Brown T."/>
        </authorList>
    </citation>
    <scope>NUCLEOTIDE SEQUENCE</scope>
</reference>
<dbReference type="EMBL" id="OY882859">
    <property type="protein sequence ID" value="CAK6441975.1"/>
    <property type="molecule type" value="Genomic_DNA"/>
</dbReference>
<proteinExistence type="predicted"/>
<organism evidence="1 2">
    <name type="scientific">Pipistrellus nathusii</name>
    <name type="common">Nathusius' pipistrelle</name>
    <dbReference type="NCBI Taxonomy" id="59473"/>
    <lineage>
        <taxon>Eukaryota</taxon>
        <taxon>Metazoa</taxon>
        <taxon>Chordata</taxon>
        <taxon>Craniata</taxon>
        <taxon>Vertebrata</taxon>
        <taxon>Euteleostomi</taxon>
        <taxon>Mammalia</taxon>
        <taxon>Eutheria</taxon>
        <taxon>Laurasiatheria</taxon>
        <taxon>Chiroptera</taxon>
        <taxon>Yangochiroptera</taxon>
        <taxon>Vespertilionidae</taxon>
        <taxon>Pipistrellus</taxon>
    </lineage>
</organism>
<dbReference type="Proteomes" id="UP001314169">
    <property type="component" value="Chromosome 2"/>
</dbReference>
<name>A0ABN9ZUP7_PIPNA</name>
<sequence>MLTRREDNMETHCTLLPIYFVHLIDIRAEVIYLSIKEQHRLSFLAQGYAFKDADLISFLIDSCHLEKTDYGVITILLCIGTSVDQDIIKKKKISLFLSRFTNNKGAPCI</sequence>
<protein>
    <submittedName>
        <fullName evidence="1">Uncharacterized protein</fullName>
    </submittedName>
</protein>
<evidence type="ECO:0000313" key="2">
    <source>
        <dbReference type="Proteomes" id="UP001314169"/>
    </source>
</evidence>
<evidence type="ECO:0000313" key="1">
    <source>
        <dbReference type="EMBL" id="CAK6441975.1"/>
    </source>
</evidence>
<accession>A0ABN9ZUP7</accession>
<gene>
    <name evidence="1" type="ORF">MPIPNATIZW_LOCUS10281</name>
</gene>
<keyword evidence="2" id="KW-1185">Reference proteome</keyword>